<dbReference type="Pfam" id="PF00270">
    <property type="entry name" value="DEAD"/>
    <property type="match status" value="1"/>
</dbReference>
<dbReference type="InterPro" id="IPR014001">
    <property type="entry name" value="Helicase_ATP-bd"/>
</dbReference>
<protein>
    <recommendedName>
        <fullName evidence="9">DNA 3'-5' helicase</fullName>
        <ecNumber evidence="9">5.6.2.4</ecNumber>
    </recommendedName>
</protein>
<dbReference type="GO" id="GO:0016787">
    <property type="term" value="F:hydrolase activity"/>
    <property type="evidence" value="ECO:0007669"/>
    <property type="project" value="UniProtKB-KW"/>
</dbReference>
<dbReference type="InterPro" id="IPR027417">
    <property type="entry name" value="P-loop_NTPase"/>
</dbReference>
<dbReference type="GO" id="GO:0003677">
    <property type="term" value="F:DNA binding"/>
    <property type="evidence" value="ECO:0007669"/>
    <property type="project" value="UniProtKB-KW"/>
</dbReference>
<dbReference type="Gene3D" id="3.40.50.2020">
    <property type="match status" value="1"/>
</dbReference>
<dbReference type="Gene3D" id="3.40.50.300">
    <property type="entry name" value="P-loop containing nucleotide triphosphate hydrolases"/>
    <property type="match status" value="2"/>
</dbReference>
<comment type="similarity">
    <text evidence="1">Belongs to the helicase family. RecQ subfamily.</text>
</comment>
<dbReference type="InterPro" id="IPR004589">
    <property type="entry name" value="DNA_helicase_ATP-dep_RecQ"/>
</dbReference>
<evidence type="ECO:0000256" key="2">
    <source>
        <dbReference type="ARBA" id="ARBA00022741"/>
    </source>
</evidence>
<dbReference type="SUPFAM" id="SSF52540">
    <property type="entry name" value="P-loop containing nucleoside triphosphate hydrolases"/>
    <property type="match status" value="1"/>
</dbReference>
<evidence type="ECO:0000256" key="4">
    <source>
        <dbReference type="ARBA" id="ARBA00022806"/>
    </source>
</evidence>
<evidence type="ECO:0000313" key="13">
    <source>
        <dbReference type="Proteomes" id="UP000831534"/>
    </source>
</evidence>
<reference evidence="12 13" key="1">
    <citation type="journal article" date="2022" name="Res Sq">
        <title>Evolution of multicellular longitudinally dividing oral cavity symbionts (Neisseriaceae).</title>
        <authorList>
            <person name="Nyongesa S."/>
            <person name="Weber P."/>
            <person name="Bernet E."/>
            <person name="Pullido F."/>
            <person name="Nieckarz M."/>
            <person name="Delaby M."/>
            <person name="Nieves C."/>
            <person name="Viehboeck T."/>
            <person name="Krause N."/>
            <person name="Rivera-Millot A."/>
            <person name="Nakamura A."/>
            <person name="Vischer N."/>
            <person name="VanNieuwenhze M."/>
            <person name="Brun Y."/>
            <person name="Cava F."/>
            <person name="Bulgheresi S."/>
            <person name="Veyrier F."/>
        </authorList>
    </citation>
    <scope>NUCLEOTIDE SEQUENCE [LARGE SCALE GENOMIC DNA]</scope>
    <source>
        <strain evidence="12 13">17694</strain>
    </source>
</reference>
<evidence type="ECO:0000256" key="6">
    <source>
        <dbReference type="ARBA" id="ARBA00023125"/>
    </source>
</evidence>
<organism evidence="12 13">
    <name type="scientific">Conchiformibius kuhniae</name>
    <dbReference type="NCBI Taxonomy" id="211502"/>
    <lineage>
        <taxon>Bacteria</taxon>
        <taxon>Pseudomonadati</taxon>
        <taxon>Pseudomonadota</taxon>
        <taxon>Betaproteobacteria</taxon>
        <taxon>Neisseriales</taxon>
        <taxon>Neisseriaceae</taxon>
        <taxon>Conchiformibius</taxon>
    </lineage>
</organism>
<dbReference type="InterPro" id="IPR000836">
    <property type="entry name" value="PRTase_dom"/>
</dbReference>
<evidence type="ECO:0000256" key="7">
    <source>
        <dbReference type="ARBA" id="ARBA00023235"/>
    </source>
</evidence>
<dbReference type="PROSITE" id="PS51192">
    <property type="entry name" value="HELICASE_ATP_BIND_1"/>
    <property type="match status" value="1"/>
</dbReference>
<evidence type="ECO:0000256" key="1">
    <source>
        <dbReference type="ARBA" id="ARBA00005446"/>
    </source>
</evidence>
<dbReference type="PROSITE" id="PS00690">
    <property type="entry name" value="DEAH_ATP_HELICASE"/>
    <property type="match status" value="1"/>
</dbReference>
<evidence type="ECO:0000256" key="5">
    <source>
        <dbReference type="ARBA" id="ARBA00022840"/>
    </source>
</evidence>
<evidence type="ECO:0000259" key="11">
    <source>
        <dbReference type="PROSITE" id="PS51194"/>
    </source>
</evidence>
<keyword evidence="7" id="KW-0413">Isomerase</keyword>
<proteinExistence type="inferred from homology"/>
<keyword evidence="6" id="KW-0238">DNA-binding</keyword>
<dbReference type="NCBIfam" id="TIGR00614">
    <property type="entry name" value="recQ_fam"/>
    <property type="match status" value="1"/>
</dbReference>
<name>A0ABD8B7M0_9NEIS</name>
<keyword evidence="3 12" id="KW-0378">Hydrolase</keyword>
<dbReference type="SUPFAM" id="SSF53271">
    <property type="entry name" value="PRTase-like"/>
    <property type="match status" value="1"/>
</dbReference>
<dbReference type="SMART" id="SM00487">
    <property type="entry name" value="DEXDc"/>
    <property type="match status" value="1"/>
</dbReference>
<dbReference type="KEGG" id="ckh:LVJ77_11965"/>
<keyword evidence="5" id="KW-0067">ATP-binding</keyword>
<feature type="domain" description="Helicase ATP-binding" evidence="10">
    <location>
        <begin position="35"/>
        <end position="210"/>
    </location>
</feature>
<dbReference type="GO" id="GO:0043138">
    <property type="term" value="F:3'-5' DNA helicase activity"/>
    <property type="evidence" value="ECO:0007669"/>
    <property type="project" value="UniProtKB-EC"/>
</dbReference>
<sequence>MMAIAFNQIRAVELLRQASGKPDAHFRDGQEEAISHIVTSPQRLLVVQKTGWGKSFVYFIATKLLREAGSGPALLVSPLLALMRNQIAAAEKMGIKAVSINSDNTDEWSSIEYQIVSGQADIVLISPERLANQQFINNVLSRISDTISLLVIDEAHCISDWGHDFRPHYRLIERIIRNLPPNLRVLATTATANNRVMEDLATVLGSNIKILKGDLNRPSLTLQTIRMPSQVERLAWLSEQLHHLQGSGIIYTLTVRDAYQVAEWLKSQGLNVAAYTGQTGDERVYLENALLNNQIKALVATTALGMGYDKPDLAFVIHYQRPNSVVAYYQQVGRAGRALEHAYGVLLSGVEDDEISKFFIESAFPAPEEVDIVLSVLARMPNGASVPEMRNYLNLSDGKINQTLKLLSLESPAPVVKQGSKWFLTTAPLSDLFWQRVERLTNLRYAEHRQMQDYTHLPFGEHMAFLIRALDGDVNQISTPGLPPLPVSTNPLYIRQAVEFLRRSSIPIEPRKQWPFGGLSKYGVKGAIPSDYRSEEGKALSVWGDSGWGQQVKQNKYQDKHFSDELVAACLNMLENWQPHPKPTWLTCVPSLRNPHLVADFARRLAEKMGLPFYPIIQKIRETEPQKLMKNSHAQACNLDGAFKLIDSPPREPVLLIDDMVDSRWTFTICAYLLKRGGSGAVFPLALSQTTNQGGE</sequence>
<keyword evidence="4 12" id="KW-0347">Helicase</keyword>
<keyword evidence="13" id="KW-1185">Reference proteome</keyword>
<dbReference type="PROSITE" id="PS51194">
    <property type="entry name" value="HELICASE_CTER"/>
    <property type="match status" value="1"/>
</dbReference>
<evidence type="ECO:0000256" key="8">
    <source>
        <dbReference type="ARBA" id="ARBA00034617"/>
    </source>
</evidence>
<dbReference type="InterPro" id="IPR002464">
    <property type="entry name" value="DNA/RNA_helicase_DEAH_CS"/>
</dbReference>
<dbReference type="InterPro" id="IPR029057">
    <property type="entry name" value="PRTase-like"/>
</dbReference>
<gene>
    <name evidence="12" type="ORF">LVJ77_11965</name>
</gene>
<keyword evidence="2" id="KW-0547">Nucleotide-binding</keyword>
<evidence type="ECO:0000259" key="10">
    <source>
        <dbReference type="PROSITE" id="PS51192"/>
    </source>
</evidence>
<dbReference type="InterPro" id="IPR011545">
    <property type="entry name" value="DEAD/DEAH_box_helicase_dom"/>
</dbReference>
<evidence type="ECO:0000313" key="12">
    <source>
        <dbReference type="EMBL" id="XHH49986.1"/>
    </source>
</evidence>
<comment type="catalytic activity">
    <reaction evidence="8">
        <text>Couples ATP hydrolysis with the unwinding of duplex DNA by translocating in the 3'-5' direction.</text>
        <dbReference type="EC" id="5.6.2.4"/>
    </reaction>
</comment>
<feature type="domain" description="Helicase C-terminal" evidence="11">
    <location>
        <begin position="229"/>
        <end position="378"/>
    </location>
</feature>
<evidence type="ECO:0000256" key="9">
    <source>
        <dbReference type="ARBA" id="ARBA00034808"/>
    </source>
</evidence>
<dbReference type="InterPro" id="IPR001650">
    <property type="entry name" value="Helicase_C-like"/>
</dbReference>
<dbReference type="EC" id="5.6.2.4" evidence="9"/>
<dbReference type="CDD" id="cd06223">
    <property type="entry name" value="PRTases_typeI"/>
    <property type="match status" value="1"/>
</dbReference>
<dbReference type="GO" id="GO:0005524">
    <property type="term" value="F:ATP binding"/>
    <property type="evidence" value="ECO:0007669"/>
    <property type="project" value="UniProtKB-KW"/>
</dbReference>
<dbReference type="Proteomes" id="UP000831534">
    <property type="component" value="Chromosome"/>
</dbReference>
<dbReference type="PANTHER" id="PTHR13710:SF105">
    <property type="entry name" value="ATP-DEPENDENT DNA HELICASE Q1"/>
    <property type="match status" value="1"/>
</dbReference>
<evidence type="ECO:0000256" key="3">
    <source>
        <dbReference type="ARBA" id="ARBA00022801"/>
    </source>
</evidence>
<accession>A0ABD8B7M0</accession>
<dbReference type="AlphaFoldDB" id="A0ABD8B7M0"/>
<dbReference type="EMBL" id="CP091521">
    <property type="protein sequence ID" value="XHH49986.1"/>
    <property type="molecule type" value="Genomic_DNA"/>
</dbReference>
<dbReference type="PANTHER" id="PTHR13710">
    <property type="entry name" value="DNA HELICASE RECQ FAMILY MEMBER"/>
    <property type="match status" value="1"/>
</dbReference>
<dbReference type="SMART" id="SM00490">
    <property type="entry name" value="HELICc"/>
    <property type="match status" value="1"/>
</dbReference>
<dbReference type="Pfam" id="PF00271">
    <property type="entry name" value="Helicase_C"/>
    <property type="match status" value="1"/>
</dbReference>
<dbReference type="RefSeq" id="WP_245571893.1">
    <property type="nucleotide sequence ID" value="NZ_CP091521.1"/>
</dbReference>